<accession>A0AAE0TR53</accession>
<reference evidence="2" key="1">
    <citation type="submission" date="2023-07" db="EMBL/GenBank/DDBJ databases">
        <title>Black Yeasts Isolated from many extreme environments.</title>
        <authorList>
            <person name="Coleine C."/>
            <person name="Stajich J.E."/>
            <person name="Selbmann L."/>
        </authorList>
    </citation>
    <scope>NUCLEOTIDE SEQUENCE</scope>
    <source>
        <strain evidence="2">CCFEE 5485</strain>
    </source>
</reference>
<keyword evidence="3" id="KW-1185">Reference proteome</keyword>
<gene>
    <name evidence="2" type="ORF">LTR78_008498</name>
</gene>
<dbReference type="Proteomes" id="UP001274830">
    <property type="component" value="Unassembled WGS sequence"/>
</dbReference>
<feature type="compositionally biased region" description="Polar residues" evidence="1">
    <location>
        <begin position="1"/>
        <end position="13"/>
    </location>
</feature>
<name>A0AAE0TR53_9PEZI</name>
<dbReference type="EMBL" id="JAUTXT010000041">
    <property type="protein sequence ID" value="KAK3671576.1"/>
    <property type="molecule type" value="Genomic_DNA"/>
</dbReference>
<feature type="region of interest" description="Disordered" evidence="1">
    <location>
        <begin position="1"/>
        <end position="32"/>
    </location>
</feature>
<comment type="caution">
    <text evidence="2">The sequence shown here is derived from an EMBL/GenBank/DDBJ whole genome shotgun (WGS) entry which is preliminary data.</text>
</comment>
<protein>
    <submittedName>
        <fullName evidence="2">Uncharacterized protein</fullName>
    </submittedName>
</protein>
<sequence>MNGRNNNSPSTSCRMIIDPNEPRYAPRPTPPPAKWRELQYEVRTTTHPVVPGFIIAGLPGGFTGNLPAVANTQFHQWLQRNPPLVGGPGASPRSPVVPPAQLPWQGMQLPPQQPLPHQQPPRQPQMTPKDAPPPASPVSTPRRSVDTRIRDNTSYGEILKGRPHSAARPPLNIDISIAEICTFFPSWFINPLVILRAMRNGFTRNTLADLQIGAVGCTSAGDRKKTEDRLQQQISRGGKLEQGTEARWDRASYVQRVGLQNDLTANYWKQRDGYGPKENTVDWDDFELVGVSAAVPQANWPTGDDKLLLTRCLEFASANQGLHLTTHHWAWIIQNHLSGVMVPPAPAGPNANRDTAAVGRLFG</sequence>
<evidence type="ECO:0000256" key="1">
    <source>
        <dbReference type="SAM" id="MobiDB-lite"/>
    </source>
</evidence>
<evidence type="ECO:0000313" key="2">
    <source>
        <dbReference type="EMBL" id="KAK3671576.1"/>
    </source>
</evidence>
<proteinExistence type="predicted"/>
<evidence type="ECO:0000313" key="3">
    <source>
        <dbReference type="Proteomes" id="UP001274830"/>
    </source>
</evidence>
<dbReference type="AlphaFoldDB" id="A0AAE0TR53"/>
<organism evidence="2 3">
    <name type="scientific">Recurvomyces mirabilis</name>
    <dbReference type="NCBI Taxonomy" id="574656"/>
    <lineage>
        <taxon>Eukaryota</taxon>
        <taxon>Fungi</taxon>
        <taxon>Dikarya</taxon>
        <taxon>Ascomycota</taxon>
        <taxon>Pezizomycotina</taxon>
        <taxon>Dothideomycetes</taxon>
        <taxon>Dothideomycetidae</taxon>
        <taxon>Mycosphaerellales</taxon>
        <taxon>Teratosphaeriaceae</taxon>
        <taxon>Recurvomyces</taxon>
    </lineage>
</organism>
<feature type="compositionally biased region" description="Pro residues" evidence="1">
    <location>
        <begin position="111"/>
        <end position="123"/>
    </location>
</feature>
<feature type="region of interest" description="Disordered" evidence="1">
    <location>
        <begin position="80"/>
        <end position="169"/>
    </location>
</feature>